<sequence>MVAMVYWIWCFPCDQEITFLSRVQSPLWERSLNLSQRHQCGGRAIRPAAFGIASVVQDNAPHGSRARQPGDQASPAR</sequence>
<gene>
    <name evidence="2" type="ORF">DPMN_039897</name>
</gene>
<evidence type="ECO:0000256" key="1">
    <source>
        <dbReference type="SAM" id="MobiDB-lite"/>
    </source>
</evidence>
<reference evidence="2" key="2">
    <citation type="submission" date="2020-11" db="EMBL/GenBank/DDBJ databases">
        <authorList>
            <person name="McCartney M.A."/>
            <person name="Auch B."/>
            <person name="Kono T."/>
            <person name="Mallez S."/>
            <person name="Becker A."/>
            <person name="Gohl D.M."/>
            <person name="Silverstein K.A.T."/>
            <person name="Koren S."/>
            <person name="Bechman K.B."/>
            <person name="Herman A."/>
            <person name="Abrahante J.E."/>
            <person name="Garbe J."/>
        </authorList>
    </citation>
    <scope>NUCLEOTIDE SEQUENCE</scope>
    <source>
        <strain evidence="2">Duluth1</strain>
        <tissue evidence="2">Whole animal</tissue>
    </source>
</reference>
<organism evidence="2 3">
    <name type="scientific">Dreissena polymorpha</name>
    <name type="common">Zebra mussel</name>
    <name type="synonym">Mytilus polymorpha</name>
    <dbReference type="NCBI Taxonomy" id="45954"/>
    <lineage>
        <taxon>Eukaryota</taxon>
        <taxon>Metazoa</taxon>
        <taxon>Spiralia</taxon>
        <taxon>Lophotrochozoa</taxon>
        <taxon>Mollusca</taxon>
        <taxon>Bivalvia</taxon>
        <taxon>Autobranchia</taxon>
        <taxon>Heteroconchia</taxon>
        <taxon>Euheterodonta</taxon>
        <taxon>Imparidentia</taxon>
        <taxon>Neoheterodontei</taxon>
        <taxon>Myida</taxon>
        <taxon>Dreissenoidea</taxon>
        <taxon>Dreissenidae</taxon>
        <taxon>Dreissena</taxon>
    </lineage>
</organism>
<reference evidence="2" key="1">
    <citation type="journal article" date="2019" name="bioRxiv">
        <title>The Genome of the Zebra Mussel, Dreissena polymorpha: A Resource for Invasive Species Research.</title>
        <authorList>
            <person name="McCartney M.A."/>
            <person name="Auch B."/>
            <person name="Kono T."/>
            <person name="Mallez S."/>
            <person name="Zhang Y."/>
            <person name="Obille A."/>
            <person name="Becker A."/>
            <person name="Abrahante J.E."/>
            <person name="Garbe J."/>
            <person name="Badalamenti J.P."/>
            <person name="Herman A."/>
            <person name="Mangelson H."/>
            <person name="Liachko I."/>
            <person name="Sullivan S."/>
            <person name="Sone E.D."/>
            <person name="Koren S."/>
            <person name="Silverstein K.A.T."/>
            <person name="Beckman K.B."/>
            <person name="Gohl D.M."/>
        </authorList>
    </citation>
    <scope>NUCLEOTIDE SEQUENCE</scope>
    <source>
        <strain evidence="2">Duluth1</strain>
        <tissue evidence="2">Whole animal</tissue>
    </source>
</reference>
<evidence type="ECO:0000313" key="3">
    <source>
        <dbReference type="Proteomes" id="UP000828390"/>
    </source>
</evidence>
<accession>A0A9D4CVN1</accession>
<name>A0A9D4CVN1_DREPO</name>
<dbReference type="Proteomes" id="UP000828390">
    <property type="component" value="Unassembled WGS sequence"/>
</dbReference>
<protein>
    <submittedName>
        <fullName evidence="2">Uncharacterized protein</fullName>
    </submittedName>
</protein>
<feature type="region of interest" description="Disordered" evidence="1">
    <location>
        <begin position="58"/>
        <end position="77"/>
    </location>
</feature>
<dbReference type="AlphaFoldDB" id="A0A9D4CVN1"/>
<keyword evidence="3" id="KW-1185">Reference proteome</keyword>
<comment type="caution">
    <text evidence="2">The sequence shown here is derived from an EMBL/GenBank/DDBJ whole genome shotgun (WGS) entry which is preliminary data.</text>
</comment>
<dbReference type="EMBL" id="JAIWYP010000011">
    <property type="protein sequence ID" value="KAH3733469.1"/>
    <property type="molecule type" value="Genomic_DNA"/>
</dbReference>
<evidence type="ECO:0000313" key="2">
    <source>
        <dbReference type="EMBL" id="KAH3733469.1"/>
    </source>
</evidence>
<proteinExistence type="predicted"/>